<sequence length="251" mass="27658">MAQPETHEMVRLRRVNAKLGRRRHSFPMRRRTLLTLGVILAGAALVAGCATSFLARPQRAAWRGEVERRCVASGAVKTSSFVKWMAPINGPAACGMDYPFRVSAVQGGYVPLNEPVTLDCAMIPALDIWMARIVQPASLQAFGIPVVKLISMGGYSCRGRDGSRAGKYSEHSFGNAIDIAGFVLADGRRITILKDWRGGTPREQWFLRTVHNGGCRVFKTVIGPDGDGYHQDHLHMDLARHNRNWSGRSCS</sequence>
<gene>
    <name evidence="2" type="ORF">F0357_01275</name>
</gene>
<organism evidence="2 3">
    <name type="scientific">Segnochrobactrum spirostomi</name>
    <dbReference type="NCBI Taxonomy" id="2608987"/>
    <lineage>
        <taxon>Bacteria</taxon>
        <taxon>Pseudomonadati</taxon>
        <taxon>Pseudomonadota</taxon>
        <taxon>Alphaproteobacteria</taxon>
        <taxon>Hyphomicrobiales</taxon>
        <taxon>Segnochrobactraceae</taxon>
        <taxon>Segnochrobactrum</taxon>
    </lineage>
</organism>
<accession>A0A6A7XXI1</accession>
<evidence type="ECO:0000259" key="1">
    <source>
        <dbReference type="Pfam" id="PF06904"/>
    </source>
</evidence>
<evidence type="ECO:0000313" key="2">
    <source>
        <dbReference type="EMBL" id="MQT11324.1"/>
    </source>
</evidence>
<dbReference type="Pfam" id="PF06904">
    <property type="entry name" value="Extensin-like_C"/>
    <property type="match status" value="1"/>
</dbReference>
<dbReference type="AlphaFoldDB" id="A0A6A7XXI1"/>
<dbReference type="Proteomes" id="UP000332515">
    <property type="component" value="Unassembled WGS sequence"/>
</dbReference>
<feature type="domain" description="Extensin-like C-terminal" evidence="1">
    <location>
        <begin position="69"/>
        <end position="244"/>
    </location>
</feature>
<protein>
    <submittedName>
        <fullName evidence="2">Extensin family protein</fullName>
    </submittedName>
</protein>
<proteinExistence type="predicted"/>
<reference evidence="2 3" key="1">
    <citation type="submission" date="2019-09" db="EMBL/GenBank/DDBJ databases">
        <title>Segnochrobactrum spirostomi gen. nov., sp. nov., isolated from the ciliate Spirostomum cf. yagiui and description of a novel family, Segnochrobactraceae fam. nov. within the order Rhizobiales of the class Alphaproteobacteria.</title>
        <authorList>
            <person name="Akter S."/>
            <person name="Shazib S.U.A."/>
            <person name="Shin M.K."/>
        </authorList>
    </citation>
    <scope>NUCLEOTIDE SEQUENCE [LARGE SCALE GENOMIC DNA]</scope>
    <source>
        <strain evidence="2 3">Sp-1</strain>
    </source>
</reference>
<dbReference type="InterPro" id="IPR009683">
    <property type="entry name" value="Extensin-like_C"/>
</dbReference>
<keyword evidence="3" id="KW-1185">Reference proteome</keyword>
<comment type="caution">
    <text evidence="2">The sequence shown here is derived from an EMBL/GenBank/DDBJ whole genome shotgun (WGS) entry which is preliminary data.</text>
</comment>
<name>A0A6A7XXI1_9HYPH</name>
<dbReference type="EMBL" id="VWNA01000001">
    <property type="protein sequence ID" value="MQT11324.1"/>
    <property type="molecule type" value="Genomic_DNA"/>
</dbReference>
<evidence type="ECO:0000313" key="3">
    <source>
        <dbReference type="Proteomes" id="UP000332515"/>
    </source>
</evidence>